<sequence length="329" mass="37115">MVNTQLARARNLRVHFYGCEKSDAEPQIAIFQSLSARSSSLEELSIGLTSNLFPFLSTLRDRVPSLRRLWIQWNDSDSQTAVHTIEAFHTAPSLIDAGIYNEYGPVPILFPTHQLTRYQLDGSWSTHEVNLKTAQNLVDARIEIAFDIEPWQQHGDIITLPCLRRLYVSHTGVLRYLRTPALQDIGFFRREDDHDLLLRLDPLLVRSTCHLRRFCFRGSPDLRGVSEILQKYPSITELAIMICYPDTGGDVVLAALCEAASTLISHLTVPNPTGSAAVFPQLSAIDFGCWNPGGEQIIVHSHPPHCSLIQAQARIRRLLVDYFRFAKMG</sequence>
<organism evidence="1 2">
    <name type="scientific">Mycena rosella</name>
    <name type="common">Pink bonnet</name>
    <name type="synonym">Agaricus rosellus</name>
    <dbReference type="NCBI Taxonomy" id="1033263"/>
    <lineage>
        <taxon>Eukaryota</taxon>
        <taxon>Fungi</taxon>
        <taxon>Dikarya</taxon>
        <taxon>Basidiomycota</taxon>
        <taxon>Agaricomycotina</taxon>
        <taxon>Agaricomycetes</taxon>
        <taxon>Agaricomycetidae</taxon>
        <taxon>Agaricales</taxon>
        <taxon>Marasmiineae</taxon>
        <taxon>Mycenaceae</taxon>
        <taxon>Mycena</taxon>
    </lineage>
</organism>
<dbReference type="AlphaFoldDB" id="A0AAD7DIB1"/>
<evidence type="ECO:0000313" key="2">
    <source>
        <dbReference type="Proteomes" id="UP001221757"/>
    </source>
</evidence>
<keyword evidence="2" id="KW-1185">Reference proteome</keyword>
<evidence type="ECO:0000313" key="1">
    <source>
        <dbReference type="EMBL" id="KAJ7691919.1"/>
    </source>
</evidence>
<dbReference type="SUPFAM" id="SSF52047">
    <property type="entry name" value="RNI-like"/>
    <property type="match status" value="1"/>
</dbReference>
<evidence type="ECO:0008006" key="3">
    <source>
        <dbReference type="Google" id="ProtNLM"/>
    </source>
</evidence>
<dbReference type="EMBL" id="JARKIE010000055">
    <property type="protein sequence ID" value="KAJ7691919.1"/>
    <property type="molecule type" value="Genomic_DNA"/>
</dbReference>
<accession>A0AAD7DIB1</accession>
<dbReference type="Proteomes" id="UP001221757">
    <property type="component" value="Unassembled WGS sequence"/>
</dbReference>
<comment type="caution">
    <text evidence="1">The sequence shown here is derived from an EMBL/GenBank/DDBJ whole genome shotgun (WGS) entry which is preliminary data.</text>
</comment>
<name>A0AAD7DIB1_MYCRO</name>
<protein>
    <recommendedName>
        <fullName evidence="3">F-box domain-containing protein</fullName>
    </recommendedName>
</protein>
<proteinExistence type="predicted"/>
<reference evidence="1" key="1">
    <citation type="submission" date="2023-03" db="EMBL/GenBank/DDBJ databases">
        <title>Massive genome expansion in bonnet fungi (Mycena s.s.) driven by repeated elements and novel gene families across ecological guilds.</title>
        <authorList>
            <consortium name="Lawrence Berkeley National Laboratory"/>
            <person name="Harder C.B."/>
            <person name="Miyauchi S."/>
            <person name="Viragh M."/>
            <person name="Kuo A."/>
            <person name="Thoen E."/>
            <person name="Andreopoulos B."/>
            <person name="Lu D."/>
            <person name="Skrede I."/>
            <person name="Drula E."/>
            <person name="Henrissat B."/>
            <person name="Morin E."/>
            <person name="Kohler A."/>
            <person name="Barry K."/>
            <person name="LaButti K."/>
            <person name="Morin E."/>
            <person name="Salamov A."/>
            <person name="Lipzen A."/>
            <person name="Mereny Z."/>
            <person name="Hegedus B."/>
            <person name="Baldrian P."/>
            <person name="Stursova M."/>
            <person name="Weitz H."/>
            <person name="Taylor A."/>
            <person name="Grigoriev I.V."/>
            <person name="Nagy L.G."/>
            <person name="Martin F."/>
            <person name="Kauserud H."/>
        </authorList>
    </citation>
    <scope>NUCLEOTIDE SEQUENCE</scope>
    <source>
        <strain evidence="1">CBHHK067</strain>
    </source>
</reference>
<gene>
    <name evidence="1" type="ORF">B0H17DRAFT_1200775</name>
</gene>